<evidence type="ECO:0000256" key="8">
    <source>
        <dbReference type="RuleBase" id="RU000623"/>
    </source>
</evidence>
<comment type="function">
    <text evidence="7">Iron-storage protein, whose ferroxidase center binds Fe(2+), oxidizes it using dioxygen to Fe(3+), and participates in the subsequent Fe(3+) oxide mineral core formation within the central cavity of the BFR protein shell.</text>
</comment>
<dbReference type="Pfam" id="PF00210">
    <property type="entry name" value="Ferritin"/>
    <property type="match status" value="1"/>
</dbReference>
<dbReference type="PROSITE" id="PS00549">
    <property type="entry name" value="BACTERIOFERRITIN"/>
    <property type="match status" value="1"/>
</dbReference>
<evidence type="ECO:0000259" key="9">
    <source>
        <dbReference type="PROSITE" id="PS50905"/>
    </source>
</evidence>
<protein>
    <recommendedName>
        <fullName evidence="7 8">Bacterioferritin</fullName>
        <ecNumber evidence="7">1.16.3.1</ecNumber>
    </recommendedName>
</protein>
<evidence type="ECO:0000256" key="1">
    <source>
        <dbReference type="ARBA" id="ARBA00001970"/>
    </source>
</evidence>
<evidence type="ECO:0000313" key="10">
    <source>
        <dbReference type="EMBL" id="MFD1695516.1"/>
    </source>
</evidence>
<dbReference type="InterPro" id="IPR008331">
    <property type="entry name" value="Ferritin_DPS_dom"/>
</dbReference>
<evidence type="ECO:0000256" key="4">
    <source>
        <dbReference type="ARBA" id="ARBA00022617"/>
    </source>
</evidence>
<dbReference type="CDD" id="cd00907">
    <property type="entry name" value="Bacterioferritin"/>
    <property type="match status" value="1"/>
</dbReference>
<keyword evidence="3 7" id="KW-0409">Iron storage</keyword>
<reference evidence="11" key="1">
    <citation type="journal article" date="2019" name="Int. J. Syst. Evol. Microbiol.">
        <title>The Global Catalogue of Microorganisms (GCM) 10K type strain sequencing project: providing services to taxonomists for standard genome sequencing and annotation.</title>
        <authorList>
            <consortium name="The Broad Institute Genomics Platform"/>
            <consortium name="The Broad Institute Genome Sequencing Center for Infectious Disease"/>
            <person name="Wu L."/>
            <person name="Ma J."/>
        </authorList>
    </citation>
    <scope>NUCLEOTIDE SEQUENCE [LARGE SCALE GENOMIC DNA]</scope>
    <source>
        <strain evidence="11">JCM 3369</strain>
    </source>
</reference>
<dbReference type="EMBL" id="JBHUFA010000001">
    <property type="protein sequence ID" value="MFD1695516.1"/>
    <property type="molecule type" value="Genomic_DNA"/>
</dbReference>
<gene>
    <name evidence="10" type="primary">bfr</name>
    <name evidence="10" type="ORF">ACFSC7_08300</name>
</gene>
<proteinExistence type="inferred from homology"/>
<dbReference type="InterPro" id="IPR009040">
    <property type="entry name" value="Ferritin-like_diiron"/>
</dbReference>
<keyword evidence="6 7" id="KW-0408">Iron</keyword>
<evidence type="ECO:0000256" key="7">
    <source>
        <dbReference type="PIRNR" id="PIRNR002560"/>
    </source>
</evidence>
<dbReference type="Gene3D" id="1.20.1260.10">
    <property type="match status" value="1"/>
</dbReference>
<dbReference type="GO" id="GO:0004322">
    <property type="term" value="F:ferroxidase activity"/>
    <property type="evidence" value="ECO:0007669"/>
    <property type="project" value="UniProtKB-EC"/>
</dbReference>
<keyword evidence="11" id="KW-1185">Reference proteome</keyword>
<keyword evidence="10" id="KW-0560">Oxidoreductase</keyword>
<name>A0ABW4JVD8_9HYPH</name>
<dbReference type="Proteomes" id="UP001597327">
    <property type="component" value="Unassembled WGS sequence"/>
</dbReference>
<comment type="caution">
    <text evidence="10">The sequence shown here is derived from an EMBL/GenBank/DDBJ whole genome shotgun (WGS) entry which is preliminary data.</text>
</comment>
<dbReference type="SUPFAM" id="SSF47240">
    <property type="entry name" value="Ferritin-like"/>
    <property type="match status" value="1"/>
</dbReference>
<dbReference type="PROSITE" id="PS50905">
    <property type="entry name" value="FERRITIN_LIKE"/>
    <property type="match status" value="1"/>
</dbReference>
<evidence type="ECO:0000256" key="2">
    <source>
        <dbReference type="ARBA" id="ARBA00008093"/>
    </source>
</evidence>
<dbReference type="InterPro" id="IPR009078">
    <property type="entry name" value="Ferritin-like_SF"/>
</dbReference>
<organism evidence="10 11">
    <name type="scientific">Roseibium aestuarii</name>
    <dbReference type="NCBI Taxonomy" id="2600299"/>
    <lineage>
        <taxon>Bacteria</taxon>
        <taxon>Pseudomonadati</taxon>
        <taxon>Pseudomonadota</taxon>
        <taxon>Alphaproteobacteria</taxon>
        <taxon>Hyphomicrobiales</taxon>
        <taxon>Stappiaceae</taxon>
        <taxon>Roseibium</taxon>
    </lineage>
</organism>
<dbReference type="InterPro" id="IPR012347">
    <property type="entry name" value="Ferritin-like"/>
</dbReference>
<evidence type="ECO:0000313" key="11">
    <source>
        <dbReference type="Proteomes" id="UP001597327"/>
    </source>
</evidence>
<evidence type="ECO:0000256" key="3">
    <source>
        <dbReference type="ARBA" id="ARBA00022434"/>
    </source>
</evidence>
<keyword evidence="5 7" id="KW-0479">Metal-binding</keyword>
<comment type="cofactor">
    <cofactor evidence="1">
        <name>heme b</name>
        <dbReference type="ChEBI" id="CHEBI:60344"/>
    </cofactor>
</comment>
<dbReference type="InterPro" id="IPR002024">
    <property type="entry name" value="Bacterioferritin"/>
</dbReference>
<sequence>MKGESRVIEYLNLALRHELTAVNQYLLHARLLEDWGYVRLAAKEAEEAQEERDHADMLIDRILFLEGYPNLQVLDPLRIGTSLKDCLECDLAGEYSARALYHEARKVCDDAGDVVSMKLFEGLLADEEGHIDFLETQLELIERIGIDNYGLLNSTPASAEE</sequence>
<dbReference type="NCBIfam" id="TIGR00754">
    <property type="entry name" value="bfr"/>
    <property type="match status" value="1"/>
</dbReference>
<evidence type="ECO:0000256" key="6">
    <source>
        <dbReference type="ARBA" id="ARBA00023004"/>
    </source>
</evidence>
<dbReference type="EC" id="1.16.3.1" evidence="7"/>
<dbReference type="PIRSF" id="PIRSF002560">
    <property type="entry name" value="Bacterioferritin"/>
    <property type="match status" value="1"/>
</dbReference>
<comment type="similarity">
    <text evidence="2 7 8">Belongs to the bacterioferritin family.</text>
</comment>
<keyword evidence="4 8" id="KW-0349">Heme</keyword>
<dbReference type="PANTHER" id="PTHR30295:SF0">
    <property type="entry name" value="BACTERIOFERRITIN"/>
    <property type="match status" value="1"/>
</dbReference>
<dbReference type="PANTHER" id="PTHR30295">
    <property type="entry name" value="BACTERIOFERRITIN"/>
    <property type="match status" value="1"/>
</dbReference>
<evidence type="ECO:0000256" key="5">
    <source>
        <dbReference type="ARBA" id="ARBA00022723"/>
    </source>
</evidence>
<dbReference type="RefSeq" id="WP_149890753.1">
    <property type="nucleotide sequence ID" value="NZ_JBHUFA010000001.1"/>
</dbReference>
<comment type="catalytic activity">
    <reaction evidence="7">
        <text>4 Fe(2+) + O2 + 4 H(+) = 4 Fe(3+) + 2 H2O</text>
        <dbReference type="Rhea" id="RHEA:11148"/>
        <dbReference type="ChEBI" id="CHEBI:15377"/>
        <dbReference type="ChEBI" id="CHEBI:15378"/>
        <dbReference type="ChEBI" id="CHEBI:15379"/>
        <dbReference type="ChEBI" id="CHEBI:29033"/>
        <dbReference type="ChEBI" id="CHEBI:29034"/>
        <dbReference type="EC" id="1.16.3.1"/>
    </reaction>
</comment>
<feature type="domain" description="Ferritin-like diiron" evidence="9">
    <location>
        <begin position="1"/>
        <end position="145"/>
    </location>
</feature>
<dbReference type="PRINTS" id="PR00601">
    <property type="entry name" value="BACFERRITIN"/>
</dbReference>
<accession>A0ABW4JVD8</accession>